<dbReference type="AlphaFoldDB" id="A0A9J5Z0I9"/>
<feature type="domain" description="DUF4283" evidence="1">
    <location>
        <begin position="67"/>
        <end position="135"/>
    </location>
</feature>
<dbReference type="Proteomes" id="UP000824120">
    <property type="component" value="Chromosome 5"/>
</dbReference>
<proteinExistence type="predicted"/>
<dbReference type="EMBL" id="JACXVP010000005">
    <property type="protein sequence ID" value="KAG5606443.1"/>
    <property type="molecule type" value="Genomic_DNA"/>
</dbReference>
<name>A0A9J5Z0I9_SOLCO</name>
<dbReference type="Pfam" id="PF14111">
    <property type="entry name" value="DUF4283"/>
    <property type="match status" value="1"/>
</dbReference>
<protein>
    <recommendedName>
        <fullName evidence="1">DUF4283 domain-containing protein</fullName>
    </recommendedName>
</protein>
<gene>
    <name evidence="2" type="ORF">H5410_027935</name>
</gene>
<evidence type="ECO:0000259" key="1">
    <source>
        <dbReference type="Pfam" id="PF14111"/>
    </source>
</evidence>
<keyword evidence="3" id="KW-1185">Reference proteome</keyword>
<evidence type="ECO:0000313" key="3">
    <source>
        <dbReference type="Proteomes" id="UP000824120"/>
    </source>
</evidence>
<organism evidence="2 3">
    <name type="scientific">Solanum commersonii</name>
    <name type="common">Commerson's wild potato</name>
    <name type="synonym">Commerson's nightshade</name>
    <dbReference type="NCBI Taxonomy" id="4109"/>
    <lineage>
        <taxon>Eukaryota</taxon>
        <taxon>Viridiplantae</taxon>
        <taxon>Streptophyta</taxon>
        <taxon>Embryophyta</taxon>
        <taxon>Tracheophyta</taxon>
        <taxon>Spermatophyta</taxon>
        <taxon>Magnoliopsida</taxon>
        <taxon>eudicotyledons</taxon>
        <taxon>Gunneridae</taxon>
        <taxon>Pentapetalae</taxon>
        <taxon>asterids</taxon>
        <taxon>lamiids</taxon>
        <taxon>Solanales</taxon>
        <taxon>Solanaceae</taxon>
        <taxon>Solanoideae</taxon>
        <taxon>Solaneae</taxon>
        <taxon>Solanum</taxon>
    </lineage>
</organism>
<comment type="caution">
    <text evidence="2">The sequence shown here is derived from an EMBL/GenBank/DDBJ whole genome shotgun (WGS) entry which is preliminary data.</text>
</comment>
<sequence length="141" mass="16458">MHGLPNIKIINTTPASHDNANPLTDKLLRKNKLSKDIAPIEMKADEFVDGEPVVRWSEAEVIRMNTIENLQYAVVGKFYYGWPNMDELRKLIPQRCGTKRDCQIGYLRNRHILIRFKDFEDSVNIMSKSVYYITDKEGYSY</sequence>
<evidence type="ECO:0000313" key="2">
    <source>
        <dbReference type="EMBL" id="KAG5606443.1"/>
    </source>
</evidence>
<reference evidence="2 3" key="1">
    <citation type="submission" date="2020-09" db="EMBL/GenBank/DDBJ databases">
        <title>De no assembly of potato wild relative species, Solanum commersonii.</title>
        <authorList>
            <person name="Cho K."/>
        </authorList>
    </citation>
    <scope>NUCLEOTIDE SEQUENCE [LARGE SCALE GENOMIC DNA]</scope>
    <source>
        <strain evidence="2">LZ3.2</strain>
        <tissue evidence="2">Leaf</tissue>
    </source>
</reference>
<accession>A0A9J5Z0I9</accession>
<dbReference type="InterPro" id="IPR025558">
    <property type="entry name" value="DUF4283"/>
</dbReference>